<accession>B1YZ02</accession>
<dbReference type="AlphaFoldDB" id="B1YZ02"/>
<reference evidence="2" key="1">
    <citation type="submission" date="2008-04" db="EMBL/GenBank/DDBJ databases">
        <title>Complete sequence of chromosome 2 of Burkholderia ambifaria MC40-6.</title>
        <authorList>
            <person name="Copeland A."/>
            <person name="Lucas S."/>
            <person name="Lapidus A."/>
            <person name="Glavina del Rio T."/>
            <person name="Dalin E."/>
            <person name="Tice H."/>
            <person name="Pitluck S."/>
            <person name="Chain P."/>
            <person name="Malfatti S."/>
            <person name="Shin M."/>
            <person name="Vergez L."/>
            <person name="Lang D."/>
            <person name="Schmutz J."/>
            <person name="Larimer F."/>
            <person name="Land M."/>
            <person name="Hauser L."/>
            <person name="Kyrpides N."/>
            <person name="Lykidis A."/>
            <person name="Ramette A."/>
            <person name="Konstantinidis K."/>
            <person name="Tiedje J."/>
            <person name="Richardson P."/>
        </authorList>
    </citation>
    <scope>NUCLEOTIDE SEQUENCE [LARGE SCALE GENOMIC DNA]</scope>
    <source>
        <strain evidence="2">MC40-6</strain>
    </source>
</reference>
<dbReference type="Proteomes" id="UP000001680">
    <property type="component" value="Chromosome 2"/>
</dbReference>
<evidence type="ECO:0000313" key="1">
    <source>
        <dbReference type="EMBL" id="ACB67299.1"/>
    </source>
</evidence>
<dbReference type="KEGG" id="bac:BamMC406_4850"/>
<dbReference type="EMBL" id="CP001026">
    <property type="protein sequence ID" value="ACB67299.1"/>
    <property type="molecule type" value="Genomic_DNA"/>
</dbReference>
<organism evidence="1 2">
    <name type="scientific">Burkholderia ambifaria (strain MC40-6)</name>
    <dbReference type="NCBI Taxonomy" id="398577"/>
    <lineage>
        <taxon>Bacteria</taxon>
        <taxon>Pseudomonadati</taxon>
        <taxon>Pseudomonadota</taxon>
        <taxon>Betaproteobacteria</taxon>
        <taxon>Burkholderiales</taxon>
        <taxon>Burkholderiaceae</taxon>
        <taxon>Burkholderia</taxon>
        <taxon>Burkholderia cepacia complex</taxon>
    </lineage>
</organism>
<sequence length="37" mass="4566">MPEILWLGLRQHQLRWRVLVFAVKRNERNKCIGRSVY</sequence>
<proteinExistence type="predicted"/>
<protein>
    <submittedName>
        <fullName evidence="1">Uncharacterized protein</fullName>
    </submittedName>
</protein>
<name>B1YZ02_BURA4</name>
<gene>
    <name evidence="1" type="ordered locus">BamMC406_4850</name>
</gene>
<dbReference type="HOGENOM" id="CLU_3341092_0_0_4"/>
<evidence type="ECO:0000313" key="2">
    <source>
        <dbReference type="Proteomes" id="UP000001680"/>
    </source>
</evidence>